<dbReference type="RefSeq" id="YP_010841553.1">
    <property type="nucleotide sequence ID" value="NC_079139.1"/>
</dbReference>
<dbReference type="EMBL" id="AP024483">
    <property type="protein sequence ID" value="BCS82945.1"/>
    <property type="molecule type" value="Genomic_DNA"/>
</dbReference>
<name>A0ABM7NS09_9VIRU</name>
<evidence type="ECO:0000313" key="1">
    <source>
        <dbReference type="EMBL" id="BCS82945.1"/>
    </source>
</evidence>
<sequence>MITQRNPNLNQNLLMKKILTLQTKRKITKRINQNQNLKILMKNQKRKMLRRMIKRMIKRILRKIFQRNQVIILMLMIVNQKNLMLNHQRILNKQNLLKIQKNLILIVNQKTMNLILIKNQKVNPIKLQIKNQLKNPQKMMILKSQKMTIPMSNQKMNLKKDRTTNLKRK</sequence>
<organism evidence="1 2">
    <name type="scientific">Cotonvirus japonicus</name>
    <dbReference type="NCBI Taxonomy" id="2811091"/>
    <lineage>
        <taxon>Viruses</taxon>
        <taxon>Varidnaviria</taxon>
        <taxon>Bamfordvirae</taxon>
        <taxon>Nucleocytoviricota</taxon>
        <taxon>Megaviricetes</taxon>
        <taxon>Imitervirales</taxon>
        <taxon>Mimiviridae</taxon>
        <taxon>Megamimivirinae</taxon>
        <taxon>Cotonvirus</taxon>
        <taxon>Cotonvirus japonicum</taxon>
    </lineage>
</organism>
<protein>
    <submittedName>
        <fullName evidence="1">ORFan</fullName>
    </submittedName>
</protein>
<reference evidence="1 2" key="1">
    <citation type="submission" date="2021-02" db="EMBL/GenBank/DDBJ databases">
        <title>Cotonvirus japonicus, which uses Golgi apparatus of host cells for its virion factory, phylogenetically links tailed tupanvirus and icosahedral mimivirus.</title>
        <authorList>
            <person name="Takahashi H."/>
            <person name="Fukaya S."/>
            <person name="Song C."/>
            <person name="Murata K."/>
            <person name="Takemura M."/>
        </authorList>
    </citation>
    <scope>NUCLEOTIDE SEQUENCE [LARGE SCALE GENOMIC DNA]</scope>
</reference>
<evidence type="ECO:0000313" key="2">
    <source>
        <dbReference type="Proteomes" id="UP001321479"/>
    </source>
</evidence>
<keyword evidence="2" id="KW-1185">Reference proteome</keyword>
<accession>A0ABM7NS09</accession>
<dbReference type="GeneID" id="80558150"/>
<proteinExistence type="predicted"/>
<dbReference type="Proteomes" id="UP001321479">
    <property type="component" value="Segment"/>
</dbReference>